<evidence type="ECO:0008006" key="2">
    <source>
        <dbReference type="Google" id="ProtNLM"/>
    </source>
</evidence>
<reference evidence="1" key="1">
    <citation type="journal article" date="2016" name="Microbiol. Res.">
        <title>Discovering novel enzymes by functional screening of plurigenomic libraries from alga-associated Flavobacteriia and Gammaproteobacteria.</title>
        <authorList>
            <person name="Martin M."/>
            <person name="Vandermies M."/>
            <person name="Joyeux C."/>
            <person name="Martin R."/>
            <person name="Barbeyron T."/>
            <person name="Michel G."/>
            <person name="Vandenbol M."/>
        </authorList>
    </citation>
    <scope>NUCLEOTIDE SEQUENCE</scope>
    <source>
        <strain evidence="1">An23</strain>
    </source>
</reference>
<dbReference type="PROSITE" id="PS51257">
    <property type="entry name" value="PROKAR_LIPOPROTEIN"/>
    <property type="match status" value="1"/>
</dbReference>
<dbReference type="EMBL" id="LN913051">
    <property type="protein sequence ID" value="CUV01075.1"/>
    <property type="molecule type" value="Genomic_DNA"/>
</dbReference>
<organism evidence="1">
    <name type="scientific">Colwellia sp. An23</name>
    <dbReference type="NCBI Taxonomy" id="1719924"/>
    <lineage>
        <taxon>Bacteria</taxon>
        <taxon>Pseudomonadati</taxon>
        <taxon>Pseudomonadota</taxon>
        <taxon>Gammaproteobacteria</taxon>
        <taxon>Alteromonadales</taxon>
        <taxon>Colwelliaceae</taxon>
        <taxon>Colwellia</taxon>
    </lineage>
</organism>
<sequence>MKNILSSNTWLITKIAAYFMIFSVLFSCSQDEKTNDTNTKIAEIDYLIPYLRSQKVKHIVMKTSSYQVNLSQKNNSWWLNKPFDYPASISVVELLLSTFIDAEIGKRIKVNDKDLENLQLNNDGQGIHISLDYESGDKLKVILGKLDFPRDKFEAGILGPGYSARRFVRIIKTINLVTTDQVYWIPFALVNLPENPEFWTDSAMVRIPSIKSLTVVKNNVLQARYTRTHMFGDLTHSTSNSTSQIAPAESIQCLETFLSYGKNYSVGKANETFDTAKKVTNTVLIIEDFLGLQYKMTLGYKQLPSASEKQRAELTAGALSNGEAPVKVPFLIEVNSIEDKLTKALTPIENTLRKSNLRIAEKTHNRIVYGVNNYFSCIAELGDTL</sequence>
<evidence type="ECO:0000313" key="1">
    <source>
        <dbReference type="EMBL" id="CUV01075.1"/>
    </source>
</evidence>
<dbReference type="AlphaFoldDB" id="A0A125T5C9"/>
<protein>
    <recommendedName>
        <fullName evidence="2">DUF4340 domain-containing protein</fullName>
    </recommendedName>
</protein>
<name>A0A125T5C9_9GAMM</name>
<proteinExistence type="predicted"/>
<accession>A0A125T5C9</accession>